<evidence type="ECO:0000313" key="1">
    <source>
        <dbReference type="EMBL" id="MPC80462.1"/>
    </source>
</evidence>
<sequence length="79" mass="8594">MTLLADPQPICQSALESQMGAHIIYPTTQHPAVPGFLHAEAAWCVNSPLPNAKVEQRCQATSFVLHSETLPPQLFLKAT</sequence>
<reference evidence="1 2" key="1">
    <citation type="submission" date="2019-05" db="EMBL/GenBank/DDBJ databases">
        <title>Another draft genome of Portunus trituberculatus and its Hox gene families provides insights of decapod evolution.</title>
        <authorList>
            <person name="Jeong J.-H."/>
            <person name="Song I."/>
            <person name="Kim S."/>
            <person name="Choi T."/>
            <person name="Kim D."/>
            <person name="Ryu S."/>
            <person name="Kim W."/>
        </authorList>
    </citation>
    <scope>NUCLEOTIDE SEQUENCE [LARGE SCALE GENOMIC DNA]</scope>
    <source>
        <tissue evidence="1">Muscle</tissue>
    </source>
</reference>
<evidence type="ECO:0000313" key="2">
    <source>
        <dbReference type="Proteomes" id="UP000324222"/>
    </source>
</evidence>
<proteinExistence type="predicted"/>
<gene>
    <name evidence="1" type="ORF">E2C01_075042</name>
</gene>
<accession>A0A5B7I9P4</accession>
<organism evidence="1 2">
    <name type="scientific">Portunus trituberculatus</name>
    <name type="common">Swimming crab</name>
    <name type="synonym">Neptunus trituberculatus</name>
    <dbReference type="NCBI Taxonomy" id="210409"/>
    <lineage>
        <taxon>Eukaryota</taxon>
        <taxon>Metazoa</taxon>
        <taxon>Ecdysozoa</taxon>
        <taxon>Arthropoda</taxon>
        <taxon>Crustacea</taxon>
        <taxon>Multicrustacea</taxon>
        <taxon>Malacostraca</taxon>
        <taxon>Eumalacostraca</taxon>
        <taxon>Eucarida</taxon>
        <taxon>Decapoda</taxon>
        <taxon>Pleocyemata</taxon>
        <taxon>Brachyura</taxon>
        <taxon>Eubrachyura</taxon>
        <taxon>Portunoidea</taxon>
        <taxon>Portunidae</taxon>
        <taxon>Portuninae</taxon>
        <taxon>Portunus</taxon>
    </lineage>
</organism>
<dbReference type="AlphaFoldDB" id="A0A5B7I9P4"/>
<dbReference type="Proteomes" id="UP000324222">
    <property type="component" value="Unassembled WGS sequence"/>
</dbReference>
<keyword evidence="2" id="KW-1185">Reference proteome</keyword>
<name>A0A5B7I9P4_PORTR</name>
<dbReference type="EMBL" id="VSRR010054080">
    <property type="protein sequence ID" value="MPC80462.1"/>
    <property type="molecule type" value="Genomic_DNA"/>
</dbReference>
<comment type="caution">
    <text evidence="1">The sequence shown here is derived from an EMBL/GenBank/DDBJ whole genome shotgun (WGS) entry which is preliminary data.</text>
</comment>
<protein>
    <submittedName>
        <fullName evidence="1">Uncharacterized protein</fullName>
    </submittedName>
</protein>